<dbReference type="PANTHER" id="PTHR22895:SF0">
    <property type="entry name" value="ARMADILLO REPEAT-CONTAINING PROTEIN 6"/>
    <property type="match status" value="1"/>
</dbReference>
<comment type="caution">
    <text evidence="3">The sequence shown here is derived from an EMBL/GenBank/DDBJ whole genome shotgun (WGS) entry which is preliminary data.</text>
</comment>
<dbReference type="SUPFAM" id="SSF48371">
    <property type="entry name" value="ARM repeat"/>
    <property type="match status" value="1"/>
</dbReference>
<keyword evidence="4" id="KW-1185">Reference proteome</keyword>
<dbReference type="AlphaFoldDB" id="A0A5J4Z554"/>
<proteinExistence type="predicted"/>
<organism evidence="3 4">
    <name type="scientific">Porphyridium purpureum</name>
    <name type="common">Red alga</name>
    <name type="synonym">Porphyridium cruentum</name>
    <dbReference type="NCBI Taxonomy" id="35688"/>
    <lineage>
        <taxon>Eukaryota</taxon>
        <taxon>Rhodophyta</taxon>
        <taxon>Bangiophyceae</taxon>
        <taxon>Porphyridiales</taxon>
        <taxon>Porphyridiaceae</taxon>
        <taxon>Porphyridium</taxon>
    </lineage>
</organism>
<dbReference type="EMBL" id="VRMN01000001">
    <property type="protein sequence ID" value="KAA8499011.1"/>
    <property type="molecule type" value="Genomic_DNA"/>
</dbReference>
<keyword evidence="1" id="KW-0677">Repeat</keyword>
<evidence type="ECO:0000256" key="1">
    <source>
        <dbReference type="ARBA" id="ARBA00022737"/>
    </source>
</evidence>
<feature type="region of interest" description="Disordered" evidence="2">
    <location>
        <begin position="748"/>
        <end position="776"/>
    </location>
</feature>
<gene>
    <name evidence="3" type="ORF">FVE85_6596</name>
</gene>
<dbReference type="InterPro" id="IPR011989">
    <property type="entry name" value="ARM-like"/>
</dbReference>
<dbReference type="Proteomes" id="UP000324585">
    <property type="component" value="Unassembled WGS sequence"/>
</dbReference>
<dbReference type="PANTHER" id="PTHR22895">
    <property type="entry name" value="ARMADILLO REPEAT-CONTAINING PROTEIN 6"/>
    <property type="match status" value="1"/>
</dbReference>
<protein>
    <submittedName>
        <fullName evidence="3">Protein aardvark</fullName>
    </submittedName>
</protein>
<feature type="region of interest" description="Disordered" evidence="2">
    <location>
        <begin position="367"/>
        <end position="401"/>
    </location>
</feature>
<feature type="compositionally biased region" description="Low complexity" evidence="2">
    <location>
        <begin position="752"/>
        <end position="770"/>
    </location>
</feature>
<dbReference type="OrthoDB" id="10267881at2759"/>
<dbReference type="Gene3D" id="1.25.10.10">
    <property type="entry name" value="Leucine-rich Repeat Variant"/>
    <property type="match status" value="3"/>
</dbReference>
<feature type="region of interest" description="Disordered" evidence="2">
    <location>
        <begin position="1"/>
        <end position="89"/>
    </location>
</feature>
<evidence type="ECO:0000313" key="4">
    <source>
        <dbReference type="Proteomes" id="UP000324585"/>
    </source>
</evidence>
<feature type="compositionally biased region" description="Low complexity" evidence="2">
    <location>
        <begin position="212"/>
        <end position="229"/>
    </location>
</feature>
<feature type="compositionally biased region" description="Low complexity" evidence="2">
    <location>
        <begin position="52"/>
        <end position="69"/>
    </location>
</feature>
<evidence type="ECO:0000256" key="2">
    <source>
        <dbReference type="SAM" id="MobiDB-lite"/>
    </source>
</evidence>
<accession>A0A5J4Z554</accession>
<reference evidence="4" key="1">
    <citation type="journal article" date="2019" name="Nat. Commun.">
        <title>Expansion of phycobilisome linker gene families in mesophilic red algae.</title>
        <authorList>
            <person name="Lee J."/>
            <person name="Kim D."/>
            <person name="Bhattacharya D."/>
            <person name="Yoon H.S."/>
        </authorList>
    </citation>
    <scope>NUCLEOTIDE SEQUENCE [LARGE SCALE GENOMIC DNA]</scope>
    <source>
        <strain evidence="4">CCMP 1328</strain>
    </source>
</reference>
<feature type="region of interest" description="Disordered" evidence="2">
    <location>
        <begin position="168"/>
        <end position="229"/>
    </location>
</feature>
<sequence length="776" mass="83032">MEIQDGNDNDDFAGQLLHAPINGRRVHDATAGVQSPPQQPSRHGAKPPSGMSTRKTSSGPTSPPGRTSSHANAAANHVRSPPRGPVSLSSLVVQHAPAAAAAAAAASSNPRNPGVTDSVDSLLNLNDVTLKNADKSPQGVRFAAQHADSVRSVQSAASEAYSSGLLNKGDALQPQQRPAQIPLWRTQSSAQRIRSDADANEAFGTSPPAAQRTTSRSSPATLSPSATPSDGLVGVAVDAMQSDVGAKTLHVQQRCISNLRSICEHSVASATQFIRGDGPALVVLAMSTHRLDETTQVAGLKLLGTVFDSVRAENERILEIVRDGAIALAVSAAHSFADSYSMAEAVVFFIGSLVMCSLRASEERGITKGTKGDENNSEGFAESALDGATDEPGPHPSYHPLTREIESQFSEKGVMGLLVDVMKRWRLEQSSTASASSVRSIVGFQNNCMAVIEHHALENTDCKSDVVQAGGVAPIIHNMEMVAVKGGFADQAVELRLLMQFMEQAIRTLCVLSCDSAPMQQHIGEMGGIEVIAAAMRQFDSQITLLAEGCITLRYLAFTKDNRDRMARCRAVEVIKMCIVRLQIEPLPTLNALLALSNCLYLSPRNEKLAVECGCVETVAGVMKLHHLNSSVQETGCRVFRNLAFQVRESKKSAVRSVMADTLISTLISFPEIHGIQMHGCAALVNLTDSYAKDLLGQRLEDHLDGILRRFQDDPELAQQARILIERMSQAQFAKMQKSKSSFITRAFSKQSSSYSGTGAASGDASSRSRSGSKRY</sequence>
<name>A0A5J4Z554_PORPP</name>
<evidence type="ECO:0000313" key="3">
    <source>
        <dbReference type="EMBL" id="KAA8499011.1"/>
    </source>
</evidence>
<feature type="compositionally biased region" description="Acidic residues" evidence="2">
    <location>
        <begin position="1"/>
        <end position="11"/>
    </location>
</feature>
<dbReference type="InterPro" id="IPR016024">
    <property type="entry name" value="ARM-type_fold"/>
</dbReference>